<feature type="compositionally biased region" description="Basic and acidic residues" evidence="1">
    <location>
        <begin position="147"/>
        <end position="156"/>
    </location>
</feature>
<feature type="domain" description="Core Histone H2A/H2B/H3" evidence="2">
    <location>
        <begin position="74"/>
        <end position="128"/>
    </location>
</feature>
<dbReference type="InterPro" id="IPR009072">
    <property type="entry name" value="Histone-fold"/>
</dbReference>
<dbReference type="SUPFAM" id="SSF47113">
    <property type="entry name" value="Histone-fold"/>
    <property type="match status" value="1"/>
</dbReference>
<comment type="caution">
    <text evidence="3">The sequence shown here is derived from an EMBL/GenBank/DDBJ whole genome shotgun (WGS) entry which is preliminary data.</text>
</comment>
<sequence length="156" mass="17502">MFRCRQLPMPCTCQFKMTARPQYKPRLVLPVVDDEQVASAKSKAEPVVKNILVCAKGSVAAPLAQKETMDELQRDSVNPVRLTEEATCVLQAGLEAALARMYGDAKRCMKHASRRTVYPSDMRPAAQIRHDDELFMNWRPTGPADPADARRRGFNV</sequence>
<evidence type="ECO:0000313" key="4">
    <source>
        <dbReference type="Proteomes" id="UP000186817"/>
    </source>
</evidence>
<dbReference type="EMBL" id="LSRX01000009">
    <property type="protein sequence ID" value="OLQ14909.1"/>
    <property type="molecule type" value="Genomic_DNA"/>
</dbReference>
<dbReference type="InterPro" id="IPR007125">
    <property type="entry name" value="H2A/H2B/H3"/>
</dbReference>
<dbReference type="AlphaFoldDB" id="A0A1Q9F5L8"/>
<name>A0A1Q9F5L8_SYMMI</name>
<reference evidence="3 4" key="1">
    <citation type="submission" date="2016-02" db="EMBL/GenBank/DDBJ databases">
        <title>Genome analysis of coral dinoflagellate symbionts highlights evolutionary adaptations to a symbiotic lifestyle.</title>
        <authorList>
            <person name="Aranda M."/>
            <person name="Li Y."/>
            <person name="Liew Y.J."/>
            <person name="Baumgarten S."/>
            <person name="Simakov O."/>
            <person name="Wilson M."/>
            <person name="Piel J."/>
            <person name="Ashoor H."/>
            <person name="Bougouffa S."/>
            <person name="Bajic V.B."/>
            <person name="Ryu T."/>
            <person name="Ravasi T."/>
            <person name="Bayer T."/>
            <person name="Micklem G."/>
            <person name="Kim H."/>
            <person name="Bhak J."/>
            <person name="Lajeunesse T.C."/>
            <person name="Voolstra C.R."/>
        </authorList>
    </citation>
    <scope>NUCLEOTIDE SEQUENCE [LARGE SCALE GENOMIC DNA]</scope>
    <source>
        <strain evidence="3 4">CCMP2467</strain>
    </source>
</reference>
<protein>
    <recommendedName>
        <fullName evidence="2">Core Histone H2A/H2B/H3 domain-containing protein</fullName>
    </recommendedName>
</protein>
<evidence type="ECO:0000313" key="3">
    <source>
        <dbReference type="EMBL" id="OLQ14909.1"/>
    </source>
</evidence>
<evidence type="ECO:0000256" key="1">
    <source>
        <dbReference type="SAM" id="MobiDB-lite"/>
    </source>
</evidence>
<proteinExistence type="predicted"/>
<evidence type="ECO:0000259" key="2">
    <source>
        <dbReference type="Pfam" id="PF00125"/>
    </source>
</evidence>
<dbReference type="OrthoDB" id="420022at2759"/>
<accession>A0A1Q9F5L8</accession>
<feature type="region of interest" description="Disordered" evidence="1">
    <location>
        <begin position="136"/>
        <end position="156"/>
    </location>
</feature>
<keyword evidence="4" id="KW-1185">Reference proteome</keyword>
<dbReference type="Pfam" id="PF00125">
    <property type="entry name" value="Histone"/>
    <property type="match status" value="1"/>
</dbReference>
<organism evidence="3 4">
    <name type="scientific">Symbiodinium microadriaticum</name>
    <name type="common">Dinoflagellate</name>
    <name type="synonym">Zooxanthella microadriatica</name>
    <dbReference type="NCBI Taxonomy" id="2951"/>
    <lineage>
        <taxon>Eukaryota</taxon>
        <taxon>Sar</taxon>
        <taxon>Alveolata</taxon>
        <taxon>Dinophyceae</taxon>
        <taxon>Suessiales</taxon>
        <taxon>Symbiodiniaceae</taxon>
        <taxon>Symbiodinium</taxon>
    </lineage>
</organism>
<dbReference type="GO" id="GO:0003677">
    <property type="term" value="F:DNA binding"/>
    <property type="evidence" value="ECO:0007669"/>
    <property type="project" value="InterPro"/>
</dbReference>
<dbReference type="Gene3D" id="1.10.20.10">
    <property type="entry name" value="Histone, subunit A"/>
    <property type="match status" value="1"/>
</dbReference>
<dbReference type="Proteomes" id="UP000186817">
    <property type="component" value="Unassembled WGS sequence"/>
</dbReference>
<gene>
    <name evidence="3" type="ORF">AK812_SmicGene906</name>
</gene>
<dbReference type="GO" id="GO:0046982">
    <property type="term" value="F:protein heterodimerization activity"/>
    <property type="evidence" value="ECO:0007669"/>
    <property type="project" value="InterPro"/>
</dbReference>